<dbReference type="AlphaFoldDB" id="A0A6C0JCS2"/>
<accession>A0A6C0JCS2</accession>
<proteinExistence type="predicted"/>
<reference evidence="2" key="1">
    <citation type="journal article" date="2020" name="Nature">
        <title>Giant virus diversity and host interactions through global metagenomics.</title>
        <authorList>
            <person name="Schulz F."/>
            <person name="Roux S."/>
            <person name="Paez-Espino D."/>
            <person name="Jungbluth S."/>
            <person name="Walsh D.A."/>
            <person name="Denef V.J."/>
            <person name="McMahon K.D."/>
            <person name="Konstantinidis K.T."/>
            <person name="Eloe-Fadrosh E.A."/>
            <person name="Kyrpides N.C."/>
            <person name="Woyke T."/>
        </authorList>
    </citation>
    <scope>NUCLEOTIDE SEQUENCE</scope>
    <source>
        <strain evidence="2">GVMAG-M-3300025860-25</strain>
    </source>
</reference>
<keyword evidence="1" id="KW-1133">Transmembrane helix</keyword>
<evidence type="ECO:0000256" key="1">
    <source>
        <dbReference type="SAM" id="Phobius"/>
    </source>
</evidence>
<protein>
    <submittedName>
        <fullName evidence="2">Uncharacterized protein</fullName>
    </submittedName>
</protein>
<dbReference type="EMBL" id="MN740340">
    <property type="protein sequence ID" value="QHU01414.1"/>
    <property type="molecule type" value="Genomic_DNA"/>
</dbReference>
<keyword evidence="1" id="KW-0472">Membrane</keyword>
<name>A0A6C0JCS2_9ZZZZ</name>
<organism evidence="2">
    <name type="scientific">viral metagenome</name>
    <dbReference type="NCBI Taxonomy" id="1070528"/>
    <lineage>
        <taxon>unclassified sequences</taxon>
        <taxon>metagenomes</taxon>
        <taxon>organismal metagenomes</taxon>
    </lineage>
</organism>
<evidence type="ECO:0000313" key="2">
    <source>
        <dbReference type="EMBL" id="QHU01414.1"/>
    </source>
</evidence>
<feature type="transmembrane region" description="Helical" evidence="1">
    <location>
        <begin position="22"/>
        <end position="38"/>
    </location>
</feature>
<sequence length="126" mass="15290">MSTIIILLMTIVCKNQFKSDEVFYLVVIVDLIIFMSSIKDKFDEKFYPDYFEIIPNRHSKKYIKNKSCFLRSKEHNDYKENMDKRLDKEREMEELNRNNIVFRHETEKLVDMGNDNLEYIVNGEDF</sequence>
<keyword evidence="1" id="KW-0812">Transmembrane</keyword>